<reference evidence="1" key="1">
    <citation type="submission" date="2022-03" db="EMBL/GenBank/DDBJ databases">
        <title>Genomic analyses of argali, domestic sheep and their hybrids provide insights into chromosomal evolution, heterosis and genetic basis of agronomic traits.</title>
        <authorList>
            <person name="Li M."/>
        </authorList>
    </citation>
    <scope>NUCLEOTIDE SEQUENCE</scope>
    <source>
        <strain evidence="1">F1 hybrid</strain>
    </source>
</reference>
<name>A0ACB9VCC3_9CETA</name>
<gene>
    <name evidence="1" type="ORF">MJG53_005168</name>
</gene>
<dbReference type="EMBL" id="CM043028">
    <property type="protein sequence ID" value="KAI4587381.1"/>
    <property type="molecule type" value="Genomic_DNA"/>
</dbReference>
<accession>A0ACB9VCC3</accession>
<dbReference type="Proteomes" id="UP001057279">
    <property type="component" value="Linkage Group LG03"/>
</dbReference>
<organism evidence="1 2">
    <name type="scientific">Ovis ammon polii x Ovis aries</name>
    <dbReference type="NCBI Taxonomy" id="2918886"/>
    <lineage>
        <taxon>Eukaryota</taxon>
        <taxon>Metazoa</taxon>
        <taxon>Chordata</taxon>
        <taxon>Craniata</taxon>
        <taxon>Vertebrata</taxon>
        <taxon>Euteleostomi</taxon>
        <taxon>Mammalia</taxon>
        <taxon>Eutheria</taxon>
        <taxon>Laurasiatheria</taxon>
        <taxon>Artiodactyla</taxon>
        <taxon>Ruminantia</taxon>
        <taxon>Pecora</taxon>
        <taxon>Bovidae</taxon>
        <taxon>Caprinae</taxon>
        <taxon>Ovis</taxon>
    </lineage>
</organism>
<comment type="caution">
    <text evidence="1">The sequence shown here is derived from an EMBL/GenBank/DDBJ whole genome shotgun (WGS) entry which is preliminary data.</text>
</comment>
<evidence type="ECO:0000313" key="2">
    <source>
        <dbReference type="Proteomes" id="UP001057279"/>
    </source>
</evidence>
<sequence length="101" mass="11573">MISVRFQGKPFDIRVIQVYALTSNTEEAEFEWFHEELQDFLELTSKEEFLFIIGDWNAKVGSQEIPGVTGKFGLGVQNEAGQRLIEFCQKNALVIANTLFR</sequence>
<protein>
    <submittedName>
        <fullName evidence="1">Uncharacterized protein</fullName>
    </submittedName>
</protein>
<proteinExistence type="predicted"/>
<keyword evidence="2" id="KW-1185">Reference proteome</keyword>
<evidence type="ECO:0000313" key="1">
    <source>
        <dbReference type="EMBL" id="KAI4587381.1"/>
    </source>
</evidence>